<dbReference type="GO" id="GO:0005737">
    <property type="term" value="C:cytoplasm"/>
    <property type="evidence" value="ECO:0007669"/>
    <property type="project" value="UniProtKB-SubCell"/>
</dbReference>
<evidence type="ECO:0000256" key="9">
    <source>
        <dbReference type="PROSITE-ProRule" id="PRU01248"/>
    </source>
</evidence>
<dbReference type="Proteomes" id="UP000051841">
    <property type="component" value="Unassembled WGS sequence"/>
</dbReference>
<feature type="domain" description="Core-binding (CB)" evidence="11">
    <location>
        <begin position="56"/>
        <end position="138"/>
    </location>
</feature>
<dbReference type="GO" id="GO:0015074">
    <property type="term" value="P:DNA integration"/>
    <property type="evidence" value="ECO:0007669"/>
    <property type="project" value="UniProtKB-KW"/>
</dbReference>
<dbReference type="PANTHER" id="PTHR30349">
    <property type="entry name" value="PHAGE INTEGRASE-RELATED"/>
    <property type="match status" value="1"/>
</dbReference>
<evidence type="ECO:0000256" key="5">
    <source>
        <dbReference type="ARBA" id="ARBA00022908"/>
    </source>
</evidence>
<keyword evidence="4" id="KW-0159">Chromosome partition</keyword>
<dbReference type="Pfam" id="PF13495">
    <property type="entry name" value="Phage_int_SAM_4"/>
    <property type="match status" value="1"/>
</dbReference>
<dbReference type="EMBL" id="JQBL01000002">
    <property type="protein sequence ID" value="KRN51237.1"/>
    <property type="molecule type" value="Genomic_DNA"/>
</dbReference>
<dbReference type="GO" id="GO:0051301">
    <property type="term" value="P:cell division"/>
    <property type="evidence" value="ECO:0007669"/>
    <property type="project" value="UniProtKB-KW"/>
</dbReference>
<keyword evidence="6 9" id="KW-0238">DNA-binding</keyword>
<feature type="domain" description="Tyr recombinase" evidence="10">
    <location>
        <begin position="159"/>
        <end position="332"/>
    </location>
</feature>
<comment type="caution">
    <text evidence="12">The sequence shown here is derived from an EMBL/GenBank/DDBJ whole genome shotgun (WGS) entry which is preliminary data.</text>
</comment>
<dbReference type="PANTHER" id="PTHR30349:SF77">
    <property type="entry name" value="TYROSINE RECOMBINASE XERC"/>
    <property type="match status" value="1"/>
</dbReference>
<name>A0A0R2HLJ3_9FIRM</name>
<sequence length="336" mass="38923">MVAGMLVFMKGDTSMEEKVVSILNEMAEYLSVAQMKKLQEVMLKNFSEKVVEKKQISNEEYLAMFIAAKSIEGCSKRTLLYYKSTIETMLKEVTISIRKITTEDLRQYLADYQKRNNCSKVTVDNIRRNISSFFSWLEEENYILKSPMRRIHKIKTNQQVKEVISDEDIEKLRDHCNCKRDLAMIDLLYSTGIRVGELVNLNISDVDFEARECVVFGKGGKERRVYFDAKAKLHLKSYIESRKDDNPALFVTLDSPNDRLKISGVEIRIRQLGRSLNLTKIHPHKFRRTMATRAIDKGMPIEQVQKILGHSQIDTTMQYAMVNQSNVKASHKKFIS</sequence>
<dbReference type="GO" id="GO:0003677">
    <property type="term" value="F:DNA binding"/>
    <property type="evidence" value="ECO:0007669"/>
    <property type="project" value="UniProtKB-UniRule"/>
</dbReference>
<keyword evidence="13" id="KW-1185">Reference proteome</keyword>
<evidence type="ECO:0000256" key="8">
    <source>
        <dbReference type="ARBA" id="ARBA00023306"/>
    </source>
</evidence>
<dbReference type="PROSITE" id="PS51898">
    <property type="entry name" value="TYR_RECOMBINASE"/>
    <property type="match status" value="1"/>
</dbReference>
<protein>
    <submittedName>
        <fullName evidence="12">Integrase</fullName>
    </submittedName>
</protein>
<evidence type="ECO:0000256" key="3">
    <source>
        <dbReference type="ARBA" id="ARBA00022618"/>
    </source>
</evidence>
<dbReference type="InterPro" id="IPR004107">
    <property type="entry name" value="Integrase_SAM-like_N"/>
</dbReference>
<evidence type="ECO:0000256" key="7">
    <source>
        <dbReference type="ARBA" id="ARBA00023172"/>
    </source>
</evidence>
<gene>
    <name evidence="12" type="ORF">IV49_GL000701</name>
</gene>
<dbReference type="GO" id="GO:0006310">
    <property type="term" value="P:DNA recombination"/>
    <property type="evidence" value="ECO:0007669"/>
    <property type="project" value="UniProtKB-KW"/>
</dbReference>
<dbReference type="InterPro" id="IPR013762">
    <property type="entry name" value="Integrase-like_cat_sf"/>
</dbReference>
<dbReference type="InterPro" id="IPR044068">
    <property type="entry name" value="CB"/>
</dbReference>
<accession>A0A0R2HLJ3</accession>
<dbReference type="Pfam" id="PF00589">
    <property type="entry name" value="Phage_integrase"/>
    <property type="match status" value="1"/>
</dbReference>
<keyword evidence="5" id="KW-0229">DNA integration</keyword>
<organism evidence="12 13">
    <name type="scientific">Kandleria vitulina DSM 20405</name>
    <dbReference type="NCBI Taxonomy" id="1410657"/>
    <lineage>
        <taxon>Bacteria</taxon>
        <taxon>Bacillati</taxon>
        <taxon>Bacillota</taxon>
        <taxon>Erysipelotrichia</taxon>
        <taxon>Erysipelotrichales</taxon>
        <taxon>Coprobacillaceae</taxon>
        <taxon>Kandleria</taxon>
    </lineage>
</organism>
<keyword evidence="2" id="KW-0963">Cytoplasm</keyword>
<dbReference type="InterPro" id="IPR002104">
    <property type="entry name" value="Integrase_catalytic"/>
</dbReference>
<dbReference type="SUPFAM" id="SSF56349">
    <property type="entry name" value="DNA breaking-rejoining enzymes"/>
    <property type="match status" value="1"/>
</dbReference>
<evidence type="ECO:0000256" key="4">
    <source>
        <dbReference type="ARBA" id="ARBA00022829"/>
    </source>
</evidence>
<evidence type="ECO:0000256" key="6">
    <source>
        <dbReference type="ARBA" id="ARBA00023125"/>
    </source>
</evidence>
<dbReference type="InterPro" id="IPR050090">
    <property type="entry name" value="Tyrosine_recombinase_XerCD"/>
</dbReference>
<comment type="subcellular location">
    <subcellularLocation>
        <location evidence="1">Cytoplasm</location>
    </subcellularLocation>
</comment>
<evidence type="ECO:0000256" key="2">
    <source>
        <dbReference type="ARBA" id="ARBA00022490"/>
    </source>
</evidence>
<dbReference type="Gene3D" id="1.10.150.130">
    <property type="match status" value="1"/>
</dbReference>
<proteinExistence type="predicted"/>
<dbReference type="InterPro" id="IPR010998">
    <property type="entry name" value="Integrase_recombinase_N"/>
</dbReference>
<evidence type="ECO:0000313" key="13">
    <source>
        <dbReference type="Proteomes" id="UP000051841"/>
    </source>
</evidence>
<reference evidence="12 13" key="1">
    <citation type="journal article" date="2015" name="Genome Announc.">
        <title>Expanding the biotechnology potential of lactobacilli through comparative genomics of 213 strains and associated genera.</title>
        <authorList>
            <person name="Sun Z."/>
            <person name="Harris H.M."/>
            <person name="McCann A."/>
            <person name="Guo C."/>
            <person name="Argimon S."/>
            <person name="Zhang W."/>
            <person name="Yang X."/>
            <person name="Jeffery I.B."/>
            <person name="Cooney J.C."/>
            <person name="Kagawa T.F."/>
            <person name="Liu W."/>
            <person name="Song Y."/>
            <person name="Salvetti E."/>
            <person name="Wrobel A."/>
            <person name="Rasinkangas P."/>
            <person name="Parkhill J."/>
            <person name="Rea M.C."/>
            <person name="O'Sullivan O."/>
            <person name="Ritari J."/>
            <person name="Douillard F.P."/>
            <person name="Paul Ross R."/>
            <person name="Yang R."/>
            <person name="Briner A.E."/>
            <person name="Felis G.E."/>
            <person name="de Vos W.M."/>
            <person name="Barrangou R."/>
            <person name="Klaenhammer T.R."/>
            <person name="Caufield P.W."/>
            <person name="Cui Y."/>
            <person name="Zhang H."/>
            <person name="O'Toole P.W."/>
        </authorList>
    </citation>
    <scope>NUCLEOTIDE SEQUENCE [LARGE SCALE GENOMIC DNA]</scope>
    <source>
        <strain evidence="12 13">DSM 20405</strain>
    </source>
</reference>
<dbReference type="Gene3D" id="1.10.443.10">
    <property type="entry name" value="Intergrase catalytic core"/>
    <property type="match status" value="1"/>
</dbReference>
<keyword evidence="8" id="KW-0131">Cell cycle</keyword>
<evidence type="ECO:0000256" key="1">
    <source>
        <dbReference type="ARBA" id="ARBA00004496"/>
    </source>
</evidence>
<dbReference type="PROSITE" id="PS51900">
    <property type="entry name" value="CB"/>
    <property type="match status" value="1"/>
</dbReference>
<evidence type="ECO:0000259" key="10">
    <source>
        <dbReference type="PROSITE" id="PS51898"/>
    </source>
</evidence>
<evidence type="ECO:0000259" key="11">
    <source>
        <dbReference type="PROSITE" id="PS51900"/>
    </source>
</evidence>
<dbReference type="NCBIfam" id="NF040815">
    <property type="entry name" value="recomb_XerA_Arch"/>
    <property type="match status" value="1"/>
</dbReference>
<keyword evidence="7" id="KW-0233">DNA recombination</keyword>
<evidence type="ECO:0000313" key="12">
    <source>
        <dbReference type="EMBL" id="KRN51237.1"/>
    </source>
</evidence>
<dbReference type="GO" id="GO:0007059">
    <property type="term" value="P:chromosome segregation"/>
    <property type="evidence" value="ECO:0007669"/>
    <property type="project" value="UniProtKB-KW"/>
</dbReference>
<dbReference type="InterPro" id="IPR011010">
    <property type="entry name" value="DNA_brk_join_enz"/>
</dbReference>
<dbReference type="AlphaFoldDB" id="A0A0R2HLJ3"/>
<dbReference type="PATRIC" id="fig|1410657.5.peg.730"/>
<keyword evidence="3" id="KW-0132">Cell division</keyword>